<sequence>SDQEQSDESIQPQLTPSPLLLPPAASTDPLSPLLIQLNLDDDSDSNKIRDPRPADQRMELDVGITEMKDPNDVDLDDDGVDTISEIFDYTQLDQAHQLDYKEVYHIDEPLRLLTNEKGILGYAYGRPVFRTNEPIHLFQLPICSRIYNSTQKLDLDEKWFGDDIATYLDEHMHKPYGIPVPQELLQGATLIGNITFFAPPDLPPLPYEFPKDDFPHPDKPDNFKYIGCLPRYNATIFRRYWRSFDQPICTNIACLRMALQEAENHAINIPFLDVDWENEIYPAAFRILFCFPTPTLYYRYLTQCFPSRVNCIWLKRIPYLFNINRLLASLLHQLENLFRALGFSGLKELLDRTPLWTDLDYQHNPYLSTEEATYLTCAYNFFQRERKRTSSTELLQLLRMDVEDCGGLEWVWAYVVDITYPPHLYYNVRDEKDAEGSMEGEKDEMDWNI</sequence>
<feature type="non-terminal residue" evidence="2">
    <location>
        <position position="1"/>
    </location>
</feature>
<evidence type="ECO:0000313" key="3">
    <source>
        <dbReference type="Proteomes" id="UP000807306"/>
    </source>
</evidence>
<feature type="region of interest" description="Disordered" evidence="1">
    <location>
        <begin position="1"/>
        <end position="31"/>
    </location>
</feature>
<keyword evidence="3" id="KW-1185">Reference proteome</keyword>
<dbReference type="OrthoDB" id="10692442at2759"/>
<protein>
    <submittedName>
        <fullName evidence="2">Uncharacterized protein</fullName>
    </submittedName>
</protein>
<accession>A0A9P6JMF0</accession>
<gene>
    <name evidence="2" type="ORF">CPB83DRAFT_837480</name>
</gene>
<dbReference type="Proteomes" id="UP000807306">
    <property type="component" value="Unassembled WGS sequence"/>
</dbReference>
<name>A0A9P6JMF0_9AGAR</name>
<comment type="caution">
    <text evidence="2">The sequence shown here is derived from an EMBL/GenBank/DDBJ whole genome shotgun (WGS) entry which is preliminary data.</text>
</comment>
<reference evidence="2" key="1">
    <citation type="submission" date="2020-11" db="EMBL/GenBank/DDBJ databases">
        <authorList>
            <consortium name="DOE Joint Genome Institute"/>
            <person name="Ahrendt S."/>
            <person name="Riley R."/>
            <person name="Andreopoulos W."/>
            <person name="Labutti K."/>
            <person name="Pangilinan J."/>
            <person name="Ruiz-Duenas F.J."/>
            <person name="Barrasa J.M."/>
            <person name="Sanchez-Garcia M."/>
            <person name="Camarero S."/>
            <person name="Miyauchi S."/>
            <person name="Serrano A."/>
            <person name="Linde D."/>
            <person name="Babiker R."/>
            <person name="Drula E."/>
            <person name="Ayuso-Fernandez I."/>
            <person name="Pacheco R."/>
            <person name="Padilla G."/>
            <person name="Ferreira P."/>
            <person name="Barriuso J."/>
            <person name="Kellner H."/>
            <person name="Castanera R."/>
            <person name="Alfaro M."/>
            <person name="Ramirez L."/>
            <person name="Pisabarro A.G."/>
            <person name="Kuo A."/>
            <person name="Tritt A."/>
            <person name="Lipzen A."/>
            <person name="He G."/>
            <person name="Yan M."/>
            <person name="Ng V."/>
            <person name="Cullen D."/>
            <person name="Martin F."/>
            <person name="Rosso M.-N."/>
            <person name="Henrissat B."/>
            <person name="Hibbett D."/>
            <person name="Martinez A.T."/>
            <person name="Grigoriev I.V."/>
        </authorList>
    </citation>
    <scope>NUCLEOTIDE SEQUENCE</scope>
    <source>
        <strain evidence="2">CBS 506.95</strain>
    </source>
</reference>
<evidence type="ECO:0000313" key="2">
    <source>
        <dbReference type="EMBL" id="KAF9526247.1"/>
    </source>
</evidence>
<evidence type="ECO:0000256" key="1">
    <source>
        <dbReference type="SAM" id="MobiDB-lite"/>
    </source>
</evidence>
<organism evidence="2 3">
    <name type="scientific">Crepidotus variabilis</name>
    <dbReference type="NCBI Taxonomy" id="179855"/>
    <lineage>
        <taxon>Eukaryota</taxon>
        <taxon>Fungi</taxon>
        <taxon>Dikarya</taxon>
        <taxon>Basidiomycota</taxon>
        <taxon>Agaricomycotina</taxon>
        <taxon>Agaricomycetes</taxon>
        <taxon>Agaricomycetidae</taxon>
        <taxon>Agaricales</taxon>
        <taxon>Agaricineae</taxon>
        <taxon>Crepidotaceae</taxon>
        <taxon>Crepidotus</taxon>
    </lineage>
</organism>
<feature type="compositionally biased region" description="Low complexity" evidence="1">
    <location>
        <begin position="11"/>
        <end position="31"/>
    </location>
</feature>
<dbReference type="AlphaFoldDB" id="A0A9P6JMF0"/>
<proteinExistence type="predicted"/>
<dbReference type="EMBL" id="MU157873">
    <property type="protein sequence ID" value="KAF9526247.1"/>
    <property type="molecule type" value="Genomic_DNA"/>
</dbReference>